<feature type="compositionally biased region" description="Polar residues" evidence="1">
    <location>
        <begin position="271"/>
        <end position="318"/>
    </location>
</feature>
<feature type="region of interest" description="Disordered" evidence="1">
    <location>
        <begin position="122"/>
        <end position="351"/>
    </location>
</feature>
<gene>
    <name evidence="2" type="ORF">NSCI0253_LOCUS35038</name>
</gene>
<feature type="compositionally biased region" description="Low complexity" evidence="1">
    <location>
        <begin position="172"/>
        <end position="184"/>
    </location>
</feature>
<feature type="compositionally biased region" description="Basic and acidic residues" evidence="1">
    <location>
        <begin position="323"/>
        <end position="332"/>
    </location>
</feature>
<feature type="compositionally biased region" description="Low complexity" evidence="1">
    <location>
        <begin position="208"/>
        <end position="229"/>
    </location>
</feature>
<evidence type="ECO:0000313" key="2">
    <source>
        <dbReference type="EMBL" id="CAD8860684.1"/>
    </source>
</evidence>
<evidence type="ECO:0000256" key="1">
    <source>
        <dbReference type="SAM" id="MobiDB-lite"/>
    </source>
</evidence>
<organism evidence="2">
    <name type="scientific">Noctiluca scintillans</name>
    <name type="common">Sea sparkle</name>
    <name type="synonym">Red tide dinoflagellate</name>
    <dbReference type="NCBI Taxonomy" id="2966"/>
    <lineage>
        <taxon>Eukaryota</taxon>
        <taxon>Sar</taxon>
        <taxon>Alveolata</taxon>
        <taxon>Dinophyceae</taxon>
        <taxon>Noctilucales</taxon>
        <taxon>Noctilucaceae</taxon>
        <taxon>Noctiluca</taxon>
    </lineage>
</organism>
<accession>A0A7S1APU5</accession>
<reference evidence="2" key="1">
    <citation type="submission" date="2021-01" db="EMBL/GenBank/DDBJ databases">
        <authorList>
            <person name="Corre E."/>
            <person name="Pelletier E."/>
            <person name="Niang G."/>
            <person name="Scheremetjew M."/>
            <person name="Finn R."/>
            <person name="Kale V."/>
            <person name="Holt S."/>
            <person name="Cochrane G."/>
            <person name="Meng A."/>
            <person name="Brown T."/>
            <person name="Cohen L."/>
        </authorList>
    </citation>
    <scope>NUCLEOTIDE SEQUENCE</scope>
</reference>
<proteinExistence type="predicted"/>
<feature type="compositionally biased region" description="Low complexity" evidence="1">
    <location>
        <begin position="248"/>
        <end position="264"/>
    </location>
</feature>
<dbReference type="EMBL" id="HBFQ01049108">
    <property type="protein sequence ID" value="CAD8860684.1"/>
    <property type="molecule type" value="Transcribed_RNA"/>
</dbReference>
<feature type="compositionally biased region" description="Polar residues" evidence="1">
    <location>
        <begin position="342"/>
        <end position="351"/>
    </location>
</feature>
<dbReference type="AlphaFoldDB" id="A0A7S1APU5"/>
<name>A0A7S1APU5_NOCSC</name>
<feature type="compositionally biased region" description="Basic and acidic residues" evidence="1">
    <location>
        <begin position="132"/>
        <end position="145"/>
    </location>
</feature>
<feature type="compositionally biased region" description="Polar residues" evidence="1">
    <location>
        <begin position="185"/>
        <end position="195"/>
    </location>
</feature>
<protein>
    <submittedName>
        <fullName evidence="2">Uncharacterized protein</fullName>
    </submittedName>
</protein>
<sequence length="351" mass="39090">MLSIWQLLRRTPSTEVEVAPHNMELAVQLVELVGRLTEERPEVNLHVIRCSTDERLVYIERCRIYLQSRNKQAKKMMCSSWSALDVDDQFELNELAYWQTDTHRVKSLLSLAKKGQFCPTVPPHSVEQLQPKIEEPWRPNTELRRQGSRASSNGFEHRRSSERRRSQRRQGQRPQSQRQVRSLSDSSSNGRTVTSRFPPPNSRATEGVSASHALSRSSSSSVSRYSELSRPQGSESRNLTVRFPPTNSRDTQSDTAQSTSTGSTYGEPSRPQGSNSLKPTSRFSPASSQATEGGVGESTSSPGTASQGNSSGSTQRTFRQLPGRHEQSRGQTKESCPAKNGVSGTQTRLCL</sequence>
<feature type="compositionally biased region" description="Basic residues" evidence="1">
    <location>
        <begin position="160"/>
        <end position="171"/>
    </location>
</feature>